<gene>
    <name evidence="1" type="ORF">HSBAA_PA_0160</name>
</gene>
<evidence type="ECO:0000313" key="2">
    <source>
        <dbReference type="Proteomes" id="UP000320231"/>
    </source>
</evidence>
<geneLocation type="plasmid" evidence="2">
    <name>pbaa-803-a dna</name>
</geneLocation>
<dbReference type="EMBL" id="AP019515">
    <property type="protein sequence ID" value="BBI65413.1"/>
    <property type="molecule type" value="Genomic_DNA"/>
</dbReference>
<name>A0A455UJ33_9GAMM</name>
<dbReference type="AlphaFoldDB" id="A0A455UJ33"/>
<dbReference type="Proteomes" id="UP000320231">
    <property type="component" value="Plasmid pBAA-803-A"/>
</dbReference>
<dbReference type="KEGG" id="hsr:HSBAA_PA_0160"/>
<sequence length="99" mass="10823">MRVTAAWERQLDAIQNAPNDTAAKHARDTFITAQRDFITTRIKEAIDIMDNAPEAVLATANGPTENMVSAARKLAAARSLTLPEGIERASSCVAHFWTK</sequence>
<protein>
    <submittedName>
        <fullName evidence="1">Uncharacterized protein</fullName>
    </submittedName>
</protein>
<keyword evidence="1" id="KW-0614">Plasmid</keyword>
<accession>A0A455UJ33</accession>
<evidence type="ECO:0000313" key="1">
    <source>
        <dbReference type="EMBL" id="BBI65413.1"/>
    </source>
</evidence>
<proteinExistence type="predicted"/>
<organism evidence="1 2">
    <name type="scientific">Vreelandella sulfidaeris</name>
    <dbReference type="NCBI Taxonomy" id="115553"/>
    <lineage>
        <taxon>Bacteria</taxon>
        <taxon>Pseudomonadati</taxon>
        <taxon>Pseudomonadota</taxon>
        <taxon>Gammaproteobacteria</taxon>
        <taxon>Oceanospirillales</taxon>
        <taxon>Halomonadaceae</taxon>
        <taxon>Vreelandella</taxon>
    </lineage>
</organism>
<reference evidence="1 2" key="1">
    <citation type="journal article" date="2019" name="Microbiol. Resour. Announc.">
        <title>Complete Genome Sequence of Halomonas sulfidaeris Strain Esulfide1 Isolated from a Metal Sulfide Rock at a Depth of 2,200 Meters, Obtained Using Nanopore Sequencing.</title>
        <authorList>
            <person name="Saito M."/>
            <person name="Nishigata A."/>
            <person name="Galipon J."/>
            <person name="Arakawa K."/>
        </authorList>
    </citation>
    <scope>NUCLEOTIDE SEQUENCE [LARGE SCALE GENOMIC DNA]</scope>
    <source>
        <strain evidence="1 2">ATCC BAA-803</strain>
        <plasmid evidence="2">pbaa-803-a dna</plasmid>
    </source>
</reference>